<keyword evidence="2" id="KW-1185">Reference proteome</keyword>
<protein>
    <recommendedName>
        <fullName evidence="3">DUF1853 domain-containing protein</fullName>
    </recommendedName>
</protein>
<accession>A0A7W4W946</accession>
<evidence type="ECO:0008006" key="3">
    <source>
        <dbReference type="Google" id="ProtNLM"/>
    </source>
</evidence>
<dbReference type="Pfam" id="PF08907">
    <property type="entry name" value="DUF1853"/>
    <property type="match status" value="1"/>
</dbReference>
<name>A0A7W4W946_9GAMM</name>
<dbReference type="AlphaFoldDB" id="A0A7W4W946"/>
<evidence type="ECO:0000313" key="2">
    <source>
        <dbReference type="Proteomes" id="UP000535937"/>
    </source>
</evidence>
<dbReference type="RefSeq" id="WP_183456437.1">
    <property type="nucleotide sequence ID" value="NZ_JACHWZ010000002.1"/>
</dbReference>
<proteinExistence type="predicted"/>
<sequence length="290" mass="33736">MVEPNHWTNLIWSVSTPSIVGGWGLPWLPDERREQLLSFFSREEIRNRLQRELETFVASRPSKRLGVYFENLWSFTFTHHPHYELRQRNLPLRDGGRTLGELDFVVRHLPTDSTEHWELAIKFYLQADNDFWVGPGLRDRLDIKLARMRDHQLPVIEQPAAKAILQQEGILIERQWTLMPGRLFRRLADSNQPLDADINPTSHWWAAPGEFRQRFATEAYRWVTLPKEGWLADEGYRILQSCACTALAEMLESGGLHRPLCVAGLVGGRERTRGFIVPDGWYQSALNTLR</sequence>
<comment type="caution">
    <text evidence="1">The sequence shown here is derived from an EMBL/GenBank/DDBJ whole genome shotgun (WGS) entry which is preliminary data.</text>
</comment>
<evidence type="ECO:0000313" key="1">
    <source>
        <dbReference type="EMBL" id="MBB3059739.1"/>
    </source>
</evidence>
<reference evidence="1 2" key="1">
    <citation type="submission" date="2020-08" db="EMBL/GenBank/DDBJ databases">
        <title>Genomic Encyclopedia of Type Strains, Phase III (KMG-III): the genomes of soil and plant-associated and newly described type strains.</title>
        <authorList>
            <person name="Whitman W."/>
        </authorList>
    </citation>
    <scope>NUCLEOTIDE SEQUENCE [LARGE SCALE GENOMIC DNA]</scope>
    <source>
        <strain evidence="1 2">CECT 8799</strain>
    </source>
</reference>
<gene>
    <name evidence="1" type="ORF">FHS09_000547</name>
</gene>
<dbReference type="EMBL" id="JACHWZ010000002">
    <property type="protein sequence ID" value="MBB3059739.1"/>
    <property type="molecule type" value="Genomic_DNA"/>
</dbReference>
<dbReference type="Proteomes" id="UP000535937">
    <property type="component" value="Unassembled WGS sequence"/>
</dbReference>
<organism evidence="1 2">
    <name type="scientific">Microbulbifer rhizosphaerae</name>
    <dbReference type="NCBI Taxonomy" id="1562603"/>
    <lineage>
        <taxon>Bacteria</taxon>
        <taxon>Pseudomonadati</taxon>
        <taxon>Pseudomonadota</taxon>
        <taxon>Gammaproteobacteria</taxon>
        <taxon>Cellvibrionales</taxon>
        <taxon>Microbulbiferaceae</taxon>
        <taxon>Microbulbifer</taxon>
    </lineage>
</organism>
<dbReference type="InterPro" id="IPR015003">
    <property type="entry name" value="DUF1853"/>
</dbReference>